<dbReference type="PANTHER" id="PTHR42811">
    <property type="entry name" value="SERINE ACETYLTRANSFERASE"/>
    <property type="match status" value="1"/>
</dbReference>
<evidence type="ECO:0000256" key="3">
    <source>
        <dbReference type="ARBA" id="ARBA00023315"/>
    </source>
</evidence>
<dbReference type="CDD" id="cd03354">
    <property type="entry name" value="LbH_SAT"/>
    <property type="match status" value="1"/>
</dbReference>
<dbReference type="Gene3D" id="2.160.10.10">
    <property type="entry name" value="Hexapeptide repeat proteins"/>
    <property type="match status" value="1"/>
</dbReference>
<gene>
    <name evidence="4" type="primary">cysE</name>
    <name evidence="4" type="ORF">STAT_366</name>
</gene>
<evidence type="ECO:0000313" key="5">
    <source>
        <dbReference type="Proteomes" id="UP000263619"/>
    </source>
</evidence>
<dbReference type="InterPro" id="IPR042122">
    <property type="entry name" value="Ser_AcTrfase_N_sf"/>
</dbReference>
<keyword evidence="2 4" id="KW-0808">Transferase</keyword>
<proteinExistence type="predicted"/>
<dbReference type="EMBL" id="AP014608">
    <property type="protein sequence ID" value="BBA17284.1"/>
    <property type="molecule type" value="Genomic_DNA"/>
</dbReference>
<dbReference type="GO" id="GO:0016746">
    <property type="term" value="F:acyltransferase activity"/>
    <property type="evidence" value="ECO:0007669"/>
    <property type="project" value="UniProtKB-KW"/>
</dbReference>
<dbReference type="SUPFAM" id="SSF51161">
    <property type="entry name" value="Trimeric LpxA-like enzymes"/>
    <property type="match status" value="1"/>
</dbReference>
<dbReference type="OrthoDB" id="9801456at2"/>
<evidence type="ECO:0000256" key="2">
    <source>
        <dbReference type="ARBA" id="ARBA00022679"/>
    </source>
</evidence>
<dbReference type="Gene3D" id="1.10.3130.10">
    <property type="entry name" value="serine acetyltransferase, domain 1"/>
    <property type="match status" value="1"/>
</dbReference>
<dbReference type="InterPro" id="IPR045304">
    <property type="entry name" value="LbH_SAT"/>
</dbReference>
<protein>
    <submittedName>
        <fullName evidence="4">Serine O-acetyltransferase</fullName>
    </submittedName>
</protein>
<dbReference type="GO" id="GO:0008652">
    <property type="term" value="P:amino acid biosynthetic process"/>
    <property type="evidence" value="ECO:0007669"/>
    <property type="project" value="UniProtKB-KW"/>
</dbReference>
<dbReference type="AlphaFoldDB" id="A0A224AKA0"/>
<keyword evidence="1" id="KW-0028">Amino-acid biosynthesis</keyword>
<sequence length="274" mass="30995">MLDFLKTILENNRNKGIYPNKSKSENFVKTLFHTLFTPNQDILNDVVFFRKKYEKLKKLLYEIFIELNINKKDSYNLTQAFFQEVPNIYRTLIIDANAILKSDPAATIIEEIFLSYPGFFATALYRIAHQLWIQKIPILPRLITEYAHSKTGVDIHASAKIGKAFAIDHGTGIVIGSSTKIGDKVKIYQGVTLGAIYVAKKLENTKRHPTIEDKVTIYAGATVLGGETIIGHDSVLGGNVWVTKSIPPFSIVYQKNEIKMRNNSPFPDPINFMI</sequence>
<accession>A0A224AKA0</accession>
<name>A0A224AKA0_9FLAO</name>
<evidence type="ECO:0000313" key="4">
    <source>
        <dbReference type="EMBL" id="BBA17284.1"/>
    </source>
</evidence>
<dbReference type="InterPro" id="IPR011004">
    <property type="entry name" value="Trimer_LpxA-like_sf"/>
</dbReference>
<evidence type="ECO:0000256" key="1">
    <source>
        <dbReference type="ARBA" id="ARBA00022605"/>
    </source>
</evidence>
<keyword evidence="3" id="KW-0012">Acyltransferase</keyword>
<organism evidence="4 5">
    <name type="scientific">Blattabacterium cuenoti STAT</name>
    <dbReference type="NCBI Taxonomy" id="1457030"/>
    <lineage>
        <taxon>Bacteria</taxon>
        <taxon>Pseudomonadati</taxon>
        <taxon>Bacteroidota</taxon>
        <taxon>Flavobacteriia</taxon>
        <taxon>Flavobacteriales</taxon>
        <taxon>Blattabacteriaceae</taxon>
        <taxon>Blattabacterium</taxon>
    </lineage>
</organism>
<reference evidence="4 5" key="1">
    <citation type="submission" date="2014-06" db="EMBL/GenBank/DDBJ databases">
        <title>Genome sequence of the intracellular symbiont Blattabacterium cuenoti, strain STAT from the wood feeding cockroach Salganea taiwanensis taiwanensis.</title>
        <authorList>
            <person name="Kinjo Y."/>
            <person name="Ohkuma M."/>
            <person name="Tokuda G."/>
        </authorList>
    </citation>
    <scope>NUCLEOTIDE SEQUENCE [LARGE SCALE GENOMIC DNA]</scope>
    <source>
        <strain evidence="4 5">STAT</strain>
    </source>
</reference>
<dbReference type="RefSeq" id="WP_119305546.1">
    <property type="nucleotide sequence ID" value="NZ_AP014608.1"/>
</dbReference>
<dbReference type="Proteomes" id="UP000263619">
    <property type="component" value="Chromosome"/>
</dbReference>
<keyword evidence="5" id="KW-1185">Reference proteome</keyword>